<organism evidence="9">
    <name type="scientific">Dermonema virens</name>
    <dbReference type="NCBI Taxonomy" id="1077399"/>
    <lineage>
        <taxon>Eukaryota</taxon>
        <taxon>Rhodophyta</taxon>
        <taxon>Florideophyceae</taxon>
        <taxon>Nemaliophycidae</taxon>
        <taxon>Nemaliales</taxon>
        <taxon>Liagoraceae</taxon>
        <taxon>Dermonema</taxon>
    </lineage>
</organism>
<dbReference type="PROSITE" id="PS00358">
    <property type="entry name" value="RIBOSOMAL_L5"/>
    <property type="match status" value="1"/>
</dbReference>
<keyword evidence="9" id="KW-0150">Chloroplast</keyword>
<dbReference type="Gene3D" id="3.30.1440.10">
    <property type="match status" value="1"/>
</dbReference>
<comment type="similarity">
    <text evidence="1 5 6">Belongs to the universal ribosomal protein uL5 family.</text>
</comment>
<dbReference type="GO" id="GO:0005840">
    <property type="term" value="C:ribosome"/>
    <property type="evidence" value="ECO:0007669"/>
    <property type="project" value="UniProtKB-KW"/>
</dbReference>
<keyword evidence="9" id="KW-0934">Plastid</keyword>
<evidence type="ECO:0000256" key="3">
    <source>
        <dbReference type="ARBA" id="ARBA00023274"/>
    </source>
</evidence>
<reference evidence="9" key="2">
    <citation type="submission" date="2016-10" db="EMBL/GenBank/DDBJ databases">
        <authorList>
            <person name="de Groot N.N."/>
        </authorList>
    </citation>
    <scope>NUCLEOTIDE SEQUENCE</scope>
    <source>
        <strain evidence="9">J.0258</strain>
    </source>
</reference>
<dbReference type="InterPro" id="IPR022803">
    <property type="entry name" value="Ribosomal_uL5_dom_sf"/>
</dbReference>
<evidence type="ECO:0000256" key="2">
    <source>
        <dbReference type="ARBA" id="ARBA00022980"/>
    </source>
</evidence>
<dbReference type="GO" id="GO:1990904">
    <property type="term" value="C:ribonucleoprotein complex"/>
    <property type="evidence" value="ECO:0007669"/>
    <property type="project" value="UniProtKB-KW"/>
</dbReference>
<dbReference type="GO" id="GO:0003735">
    <property type="term" value="F:structural constituent of ribosome"/>
    <property type="evidence" value="ECO:0007669"/>
    <property type="project" value="InterPro"/>
</dbReference>
<dbReference type="GO" id="GO:0019843">
    <property type="term" value="F:rRNA binding"/>
    <property type="evidence" value="ECO:0007669"/>
    <property type="project" value="UniProtKB-UniRule"/>
</dbReference>
<dbReference type="HAMAP" id="MF_01333_B">
    <property type="entry name" value="Ribosomal_uL5_B"/>
    <property type="match status" value="1"/>
</dbReference>
<dbReference type="GeneID" id="30000025"/>
<dbReference type="FunFam" id="3.30.1440.10:FF:000001">
    <property type="entry name" value="50S ribosomal protein L5"/>
    <property type="match status" value="1"/>
</dbReference>
<geneLocation type="chloroplast" evidence="9"/>
<dbReference type="GO" id="GO:0009507">
    <property type="term" value="C:chloroplast"/>
    <property type="evidence" value="ECO:0007669"/>
    <property type="project" value="UniProtKB-SubCell"/>
</dbReference>
<dbReference type="RefSeq" id="YP_009313141.1">
    <property type="nucleotide sequence ID" value="NC_031655.1"/>
</dbReference>
<comment type="subunit">
    <text evidence="5">Part of the 50S ribosomal subunit; contacts the 5S rRNA.</text>
</comment>
<evidence type="ECO:0000256" key="6">
    <source>
        <dbReference type="RuleBase" id="RU003930"/>
    </source>
</evidence>
<protein>
    <recommendedName>
        <fullName evidence="4 5">Large ribosomal subunit protein uL5c</fullName>
    </recommendedName>
</protein>
<gene>
    <name evidence="5 9" type="primary">rpl5</name>
    <name evidence="9" type="ORF">BQ776_173</name>
</gene>
<dbReference type="EMBL" id="LT622863">
    <property type="protein sequence ID" value="SCW21395.1"/>
    <property type="molecule type" value="Genomic_DNA"/>
</dbReference>
<comment type="subcellular location">
    <subcellularLocation>
        <location evidence="5">Plastid</location>
        <location evidence="5">Chloroplast</location>
    </subcellularLocation>
</comment>
<reference evidence="9" key="1">
    <citation type="submission" date="2016-10" db="EMBL/GenBank/DDBJ databases">
        <title>Chloroplast genomes as a tool to resolve red algal phylogenies: a case study in the Nemaliales.</title>
        <authorList>
            <person name="Costa J.F."/>
            <person name="Lin S.M."/>
            <person name="Macaya E.C."/>
            <person name="Fernandez-Garcia C."/>
            <person name="Verbruggen H."/>
        </authorList>
    </citation>
    <scope>NUCLEOTIDE SEQUENCE</scope>
    <source>
        <strain evidence="9">J.0258</strain>
    </source>
</reference>
<dbReference type="InterPro" id="IPR031310">
    <property type="entry name" value="Ribosomal_uL5_N"/>
</dbReference>
<dbReference type="InterPro" id="IPR020929">
    <property type="entry name" value="Ribosomal_uL5_CS"/>
</dbReference>
<evidence type="ECO:0000256" key="4">
    <source>
        <dbReference type="ARBA" id="ARBA00035210"/>
    </source>
</evidence>
<feature type="domain" description="Large ribosomal subunit protein uL5 N-terminal" evidence="7">
    <location>
        <begin position="25"/>
        <end position="81"/>
    </location>
</feature>
<feature type="domain" description="Large ribosomal subunit protein uL5 C-terminal" evidence="8">
    <location>
        <begin position="85"/>
        <end position="178"/>
    </location>
</feature>
<dbReference type="InterPro" id="IPR002132">
    <property type="entry name" value="Ribosomal_uL5"/>
</dbReference>
<dbReference type="InterPro" id="IPR020930">
    <property type="entry name" value="Ribosomal_uL5_bac-type"/>
</dbReference>
<evidence type="ECO:0000256" key="1">
    <source>
        <dbReference type="ARBA" id="ARBA00008553"/>
    </source>
</evidence>
<sequence>MNTSLQQLYISKVVPELKQQFNYSNQQEIPKLVKITINRGLGEASQNPKALEKSIDEIQLITGQKPIICKSKKAIAGFKIREDIPVGITVNLRRHKMYNFLNKLINLSLPRIRDFRGISNKHFDGRGNYNLGLREQLIFPEIEYDQVDHVRGFDISIVTTAKTDEESFALLKGLGMPFQN</sequence>
<dbReference type="Pfam" id="PF00281">
    <property type="entry name" value="Ribosomal_L5"/>
    <property type="match status" value="1"/>
</dbReference>
<evidence type="ECO:0000259" key="7">
    <source>
        <dbReference type="Pfam" id="PF00281"/>
    </source>
</evidence>
<name>A0A1G4NS04_9FLOR</name>
<proteinExistence type="inferred from homology"/>
<dbReference type="PIRSF" id="PIRSF002161">
    <property type="entry name" value="Ribosomal_L5"/>
    <property type="match status" value="1"/>
</dbReference>
<dbReference type="AlphaFoldDB" id="A0A1G4NS04"/>
<dbReference type="NCBIfam" id="NF000585">
    <property type="entry name" value="PRK00010.1"/>
    <property type="match status" value="1"/>
</dbReference>
<accession>A0A1G4NS04</accession>
<evidence type="ECO:0000256" key="5">
    <source>
        <dbReference type="HAMAP-Rule" id="MF_01333"/>
    </source>
</evidence>
<evidence type="ECO:0000313" key="9">
    <source>
        <dbReference type="EMBL" id="SCW21395.1"/>
    </source>
</evidence>
<keyword evidence="5" id="KW-0694">RNA-binding</keyword>
<keyword evidence="5" id="KW-0699">rRNA-binding</keyword>
<dbReference type="InterPro" id="IPR031309">
    <property type="entry name" value="Ribosomal_uL5_C"/>
</dbReference>
<dbReference type="GO" id="GO:0006412">
    <property type="term" value="P:translation"/>
    <property type="evidence" value="ECO:0007669"/>
    <property type="project" value="UniProtKB-UniRule"/>
</dbReference>
<dbReference type="Pfam" id="PF00673">
    <property type="entry name" value="Ribosomal_L5_C"/>
    <property type="match status" value="1"/>
</dbReference>
<evidence type="ECO:0000259" key="8">
    <source>
        <dbReference type="Pfam" id="PF00673"/>
    </source>
</evidence>
<comment type="function">
    <text evidence="5">Binds 5S rRNA, forms part of the central protuberance of the 50S subunit.</text>
</comment>
<keyword evidence="3 5" id="KW-0687">Ribonucleoprotein</keyword>
<keyword evidence="2 5" id="KW-0689">Ribosomal protein</keyword>
<dbReference type="PANTHER" id="PTHR11994">
    <property type="entry name" value="60S RIBOSOMAL PROTEIN L11-RELATED"/>
    <property type="match status" value="1"/>
</dbReference>
<dbReference type="SUPFAM" id="SSF55282">
    <property type="entry name" value="RL5-like"/>
    <property type="match status" value="1"/>
</dbReference>